<name>A0A2U2MPV6_9BIFI</name>
<accession>A0A2U2MPV6</accession>
<dbReference type="PROSITE" id="PS50994">
    <property type="entry name" value="INTEGRASE"/>
    <property type="match status" value="1"/>
</dbReference>
<organism evidence="3 4">
    <name type="scientific">Bifidobacterium catulorum</name>
    <dbReference type="NCBI Taxonomy" id="1630173"/>
    <lineage>
        <taxon>Bacteria</taxon>
        <taxon>Bacillati</taxon>
        <taxon>Actinomycetota</taxon>
        <taxon>Actinomycetes</taxon>
        <taxon>Bifidobacteriales</taxon>
        <taxon>Bifidobacteriaceae</taxon>
        <taxon>Bifidobacterium</taxon>
    </lineage>
</organism>
<evidence type="ECO:0000313" key="3">
    <source>
        <dbReference type="EMBL" id="PWG58879.1"/>
    </source>
</evidence>
<dbReference type="InterPro" id="IPR001584">
    <property type="entry name" value="Integrase_cat-core"/>
</dbReference>
<reference evidence="3 4" key="1">
    <citation type="journal article" date="2018" name="Int. J. Syst. Evol. Microbiol.">
        <title>Bifidobacterium catulorum sp. nov., a novel taxon from the faeces of the baby common marmoset (Callithrix jacchus).</title>
        <authorList>
            <person name="Modesto M."/>
            <person name="Michelini S."/>
            <person name="Oki K."/>
            <person name="Biavati B."/>
            <person name="Watanabe K."/>
            <person name="Mattarelli P."/>
        </authorList>
    </citation>
    <scope>NUCLEOTIDE SEQUENCE [LARGE SCALE GENOMIC DNA]</scope>
    <source>
        <strain evidence="3 4">MRM 8.19</strain>
    </source>
</reference>
<dbReference type="InterPro" id="IPR012337">
    <property type="entry name" value="RNaseH-like_sf"/>
</dbReference>
<comment type="caution">
    <text evidence="3">The sequence shown here is derived from an EMBL/GenBank/DDBJ whole genome shotgun (WGS) entry which is preliminary data.</text>
</comment>
<gene>
    <name evidence="3" type="ORF">DF200_10535</name>
</gene>
<keyword evidence="4" id="KW-1185">Reference proteome</keyword>
<dbReference type="GO" id="GO:0003676">
    <property type="term" value="F:nucleic acid binding"/>
    <property type="evidence" value="ECO:0007669"/>
    <property type="project" value="InterPro"/>
</dbReference>
<protein>
    <submittedName>
        <fullName evidence="3">Transposase</fullName>
    </submittedName>
</protein>
<dbReference type="Proteomes" id="UP000245753">
    <property type="component" value="Unassembled WGS sequence"/>
</dbReference>
<dbReference type="SUPFAM" id="SSF53098">
    <property type="entry name" value="Ribonuclease H-like"/>
    <property type="match status" value="1"/>
</dbReference>
<dbReference type="Gene3D" id="3.30.420.10">
    <property type="entry name" value="Ribonuclease H-like superfamily/Ribonuclease H"/>
    <property type="match status" value="1"/>
</dbReference>
<dbReference type="GO" id="GO:0015074">
    <property type="term" value="P:DNA integration"/>
    <property type="evidence" value="ECO:0007669"/>
    <property type="project" value="InterPro"/>
</dbReference>
<dbReference type="AlphaFoldDB" id="A0A2U2MPV6"/>
<dbReference type="RefSeq" id="WP_109138218.1">
    <property type="nucleotide sequence ID" value="NZ_QFFN01000074.1"/>
</dbReference>
<feature type="region of interest" description="Disordered" evidence="1">
    <location>
        <begin position="48"/>
        <end position="72"/>
    </location>
</feature>
<dbReference type="Pfam" id="PF00665">
    <property type="entry name" value="rve"/>
    <property type="match status" value="1"/>
</dbReference>
<dbReference type="OrthoDB" id="2370461at2"/>
<dbReference type="InterPro" id="IPR036397">
    <property type="entry name" value="RNaseH_sf"/>
</dbReference>
<evidence type="ECO:0000313" key="4">
    <source>
        <dbReference type="Proteomes" id="UP000245753"/>
    </source>
</evidence>
<dbReference type="EMBL" id="QFFN01000074">
    <property type="protein sequence ID" value="PWG58879.1"/>
    <property type="molecule type" value="Genomic_DNA"/>
</dbReference>
<proteinExistence type="predicted"/>
<evidence type="ECO:0000256" key="1">
    <source>
        <dbReference type="SAM" id="MobiDB-lite"/>
    </source>
</evidence>
<evidence type="ECO:0000259" key="2">
    <source>
        <dbReference type="PROSITE" id="PS50994"/>
    </source>
</evidence>
<sequence>MEGKISMATKRQVTLRFRDEYMKASKKDKGRILDEMCSVLKIGRSTARRRLTEAGRKPSGPPEGKVERPKRYSEQSRELLVRVWLMMDLPCAKYLKEMLPLWLPTLRACGELAEYDGFTFNELMAMSPATMDRYLRKTRDAARPKGLAGTRPAGELLRNSITIRKAGDELDGLPGNVEADTVAHCGPSLRGEFCRTLTVVDIATGWTENASCRNNAFANFSRAEALIESRLPFRIRSYDSDNGSEFINRDLIAWLHERDIEQTRSRPYRKNDQATVESRNNHVVRRHAFYYRYTVDELDLLNELWELVRVKANLFTPSKKPVARESTRDGRPRRVYDRPRTPWERLKEFDDQDRAAGGPGYIPDDKREEIERTLATVNPAELVRRIHDIQDRLEDMAAPRTARLARRAGPDMAYLNKTLARIAGVEPEDNETPPADKD</sequence>
<feature type="domain" description="Integrase catalytic" evidence="2">
    <location>
        <begin position="170"/>
        <end position="340"/>
    </location>
</feature>